<keyword evidence="10 11" id="KW-0460">Magnesium</keyword>
<dbReference type="GO" id="GO:0003676">
    <property type="term" value="F:nucleic acid binding"/>
    <property type="evidence" value="ECO:0007669"/>
    <property type="project" value="InterPro"/>
</dbReference>
<feature type="binding site" evidence="11">
    <location>
        <position position="58"/>
    </location>
    <ligand>
        <name>Mg(2+)</name>
        <dbReference type="ChEBI" id="CHEBI:18420"/>
        <label>1</label>
    </ligand>
</feature>
<dbReference type="HOGENOM" id="CLU_030894_6_0_11"/>
<organism evidence="14 15">
    <name type="scientific">Jonesia denitrificans (strain ATCC 14870 / DSM 20603 / BCRC 15368 / CIP 55.134 / JCM 11481 / NBRC 15587 / NCTC 10816 / Prevot 55134)</name>
    <name type="common">Listeria denitrificans</name>
    <dbReference type="NCBI Taxonomy" id="471856"/>
    <lineage>
        <taxon>Bacteria</taxon>
        <taxon>Bacillati</taxon>
        <taxon>Actinomycetota</taxon>
        <taxon>Actinomycetes</taxon>
        <taxon>Micrococcales</taxon>
        <taxon>Jonesiaceae</taxon>
        <taxon>Jonesia</taxon>
    </lineage>
</organism>
<dbReference type="PANTHER" id="PTHR10642">
    <property type="entry name" value="RIBONUCLEASE H1"/>
    <property type="match status" value="1"/>
</dbReference>
<dbReference type="PROSITE" id="PS50879">
    <property type="entry name" value="RNASE_H_1"/>
    <property type="match status" value="1"/>
</dbReference>
<name>C7R2U4_JONDD</name>
<dbReference type="Pfam" id="PF00075">
    <property type="entry name" value="RNase_H"/>
    <property type="match status" value="1"/>
</dbReference>
<dbReference type="NCBIfam" id="NF001236">
    <property type="entry name" value="PRK00203.1"/>
    <property type="match status" value="1"/>
</dbReference>
<dbReference type="InterPro" id="IPR036397">
    <property type="entry name" value="RNaseH_sf"/>
</dbReference>
<dbReference type="STRING" id="471856.Jden_0905"/>
<evidence type="ECO:0000256" key="7">
    <source>
        <dbReference type="ARBA" id="ARBA00022723"/>
    </source>
</evidence>
<dbReference type="InterPro" id="IPR012337">
    <property type="entry name" value="RNaseH-like_sf"/>
</dbReference>
<evidence type="ECO:0000256" key="9">
    <source>
        <dbReference type="ARBA" id="ARBA00022801"/>
    </source>
</evidence>
<feature type="binding site" evidence="11">
    <location>
        <position position="80"/>
    </location>
    <ligand>
        <name>Mg(2+)</name>
        <dbReference type="ChEBI" id="CHEBI:18420"/>
        <label>1</label>
    </ligand>
</feature>
<sequence length="175" mass="19514">MNNQSTSDDSDRATVTMWTDGACKGNPGVGGWGVWMTSGAHTKELFGGENHTTNNRMELMAVIEGLRALKRPCDVNLHVDSTYVMKGITSWIHGWKRNGWRTADKKPVKNAELWRELDDQVTRHRVTWTWVKGHSGDVGNDKADELANKGVELVRSTTSSTPTEPPSRHMPATKE</sequence>
<evidence type="ECO:0000256" key="5">
    <source>
        <dbReference type="ARBA" id="ARBA00012180"/>
    </source>
</evidence>
<dbReference type="CDD" id="cd09278">
    <property type="entry name" value="RNase_HI_prokaryote_like"/>
    <property type="match status" value="1"/>
</dbReference>
<keyword evidence="15" id="KW-1185">Reference proteome</keyword>
<comment type="similarity">
    <text evidence="3 11">Belongs to the RNase H family.</text>
</comment>
<evidence type="ECO:0000256" key="11">
    <source>
        <dbReference type="HAMAP-Rule" id="MF_00042"/>
    </source>
</evidence>
<dbReference type="AlphaFoldDB" id="C7R2U4"/>
<dbReference type="InterPro" id="IPR022892">
    <property type="entry name" value="RNaseHI"/>
</dbReference>
<keyword evidence="9 11" id="KW-0378">Hydrolase</keyword>
<feature type="domain" description="RNase H type-1" evidence="13">
    <location>
        <begin position="11"/>
        <end position="152"/>
    </location>
</feature>
<dbReference type="KEGG" id="jde:Jden_0905"/>
<evidence type="ECO:0000313" key="15">
    <source>
        <dbReference type="Proteomes" id="UP000000628"/>
    </source>
</evidence>
<protein>
    <recommendedName>
        <fullName evidence="5 11">Ribonuclease H</fullName>
        <shortName evidence="11">RNase H</shortName>
        <ecNumber evidence="5 11">3.1.26.4</ecNumber>
    </recommendedName>
</protein>
<proteinExistence type="inferred from homology"/>
<dbReference type="PANTHER" id="PTHR10642:SF26">
    <property type="entry name" value="RIBONUCLEASE H1"/>
    <property type="match status" value="1"/>
</dbReference>
<evidence type="ECO:0000313" key="14">
    <source>
        <dbReference type="EMBL" id="ACV08566.1"/>
    </source>
</evidence>
<comment type="function">
    <text evidence="2 11">Endonuclease that specifically degrades the RNA of RNA-DNA hybrids.</text>
</comment>
<keyword evidence="6 11" id="KW-0540">Nuclease</keyword>
<feature type="binding site" evidence="11">
    <location>
        <position position="144"/>
    </location>
    <ligand>
        <name>Mg(2+)</name>
        <dbReference type="ChEBI" id="CHEBI:18420"/>
        <label>2</label>
    </ligand>
</feature>
<dbReference type="SUPFAM" id="SSF53098">
    <property type="entry name" value="Ribonuclease H-like"/>
    <property type="match status" value="1"/>
</dbReference>
<dbReference type="HAMAP" id="MF_00042">
    <property type="entry name" value="RNase_H"/>
    <property type="match status" value="1"/>
</dbReference>
<dbReference type="Gene3D" id="3.30.420.10">
    <property type="entry name" value="Ribonuclease H-like superfamily/Ribonuclease H"/>
    <property type="match status" value="1"/>
</dbReference>
<comment type="subcellular location">
    <subcellularLocation>
        <location evidence="11">Cytoplasm</location>
    </subcellularLocation>
</comment>
<dbReference type="EMBL" id="CP001706">
    <property type="protein sequence ID" value="ACV08566.1"/>
    <property type="molecule type" value="Genomic_DNA"/>
</dbReference>
<dbReference type="GO" id="GO:0043137">
    <property type="term" value="P:DNA replication, removal of RNA primer"/>
    <property type="evidence" value="ECO:0007669"/>
    <property type="project" value="TreeGrafter"/>
</dbReference>
<dbReference type="GO" id="GO:0005737">
    <property type="term" value="C:cytoplasm"/>
    <property type="evidence" value="ECO:0007669"/>
    <property type="project" value="UniProtKB-SubCell"/>
</dbReference>
<reference evidence="14 15" key="1">
    <citation type="journal article" date="2009" name="Stand. Genomic Sci.">
        <title>Complete genome sequence of Jonesia denitrificans type strain (Prevot 55134).</title>
        <authorList>
            <person name="Pukall R."/>
            <person name="Gehrich-Schroter G."/>
            <person name="Lapidus A."/>
            <person name="Nolan M."/>
            <person name="Glavina Del Rio T."/>
            <person name="Lucas S."/>
            <person name="Chen F."/>
            <person name="Tice H."/>
            <person name="Pitluck S."/>
            <person name="Cheng J.F."/>
            <person name="Copeland A."/>
            <person name="Saunders E."/>
            <person name="Brettin T."/>
            <person name="Detter J.C."/>
            <person name="Bruce D."/>
            <person name="Goodwin L."/>
            <person name="Pati A."/>
            <person name="Ivanova N."/>
            <person name="Mavromatis K."/>
            <person name="Ovchinnikova G."/>
            <person name="Chen A."/>
            <person name="Palaniappan K."/>
            <person name="Land M."/>
            <person name="Hauser L."/>
            <person name="Chang Y.J."/>
            <person name="Jeffries C.D."/>
            <person name="Chain P."/>
            <person name="Goker M."/>
            <person name="Bristow J."/>
            <person name="Eisen J.A."/>
            <person name="Markowitz V."/>
            <person name="Hugenholtz P."/>
            <person name="Kyrpides N.C."/>
            <person name="Klenk H.P."/>
            <person name="Han C."/>
        </authorList>
    </citation>
    <scope>NUCLEOTIDE SEQUENCE [LARGE SCALE GENOMIC DNA]</scope>
    <source>
        <strain evidence="15">ATCC 14870 / DSM 20603 / BCRC 15368 / CIP 55.134 / JCM 11481 / NBRC 15587 / NCTC 10816 / Prevot 55134</strain>
    </source>
</reference>
<dbReference type="Proteomes" id="UP000000628">
    <property type="component" value="Chromosome"/>
</dbReference>
<dbReference type="InterPro" id="IPR050092">
    <property type="entry name" value="RNase_H"/>
</dbReference>
<evidence type="ECO:0000256" key="2">
    <source>
        <dbReference type="ARBA" id="ARBA00004065"/>
    </source>
</evidence>
<comment type="cofactor">
    <cofactor evidence="11">
        <name>Mg(2+)</name>
        <dbReference type="ChEBI" id="CHEBI:18420"/>
    </cofactor>
    <text evidence="11">Binds 1 Mg(2+) ion per subunit. May bind a second metal ion at a regulatory site, or after substrate binding.</text>
</comment>
<dbReference type="EC" id="3.1.26.4" evidence="5 11"/>
<comment type="subunit">
    <text evidence="4 11">Monomer.</text>
</comment>
<keyword evidence="11" id="KW-0963">Cytoplasm</keyword>
<evidence type="ECO:0000256" key="3">
    <source>
        <dbReference type="ARBA" id="ARBA00005300"/>
    </source>
</evidence>
<dbReference type="GO" id="GO:0000287">
    <property type="term" value="F:magnesium ion binding"/>
    <property type="evidence" value="ECO:0007669"/>
    <property type="project" value="UniProtKB-UniRule"/>
</dbReference>
<evidence type="ECO:0000256" key="12">
    <source>
        <dbReference type="SAM" id="MobiDB-lite"/>
    </source>
</evidence>
<keyword evidence="8 11" id="KW-0255">Endonuclease</keyword>
<gene>
    <name evidence="11" type="primary">rnhA</name>
    <name evidence="14" type="ordered locus">Jden_0905</name>
</gene>
<keyword evidence="7 11" id="KW-0479">Metal-binding</keyword>
<evidence type="ECO:0000256" key="4">
    <source>
        <dbReference type="ARBA" id="ARBA00011245"/>
    </source>
</evidence>
<comment type="catalytic activity">
    <reaction evidence="1 11">
        <text>Endonucleolytic cleavage to 5'-phosphomonoester.</text>
        <dbReference type="EC" id="3.1.26.4"/>
    </reaction>
</comment>
<accession>C7R2U4</accession>
<dbReference type="FunFam" id="3.30.420.10:FF:000089">
    <property type="entry name" value="Ribonuclease H"/>
    <property type="match status" value="1"/>
</dbReference>
<evidence type="ECO:0000259" key="13">
    <source>
        <dbReference type="PROSITE" id="PS50879"/>
    </source>
</evidence>
<evidence type="ECO:0000256" key="1">
    <source>
        <dbReference type="ARBA" id="ARBA00000077"/>
    </source>
</evidence>
<feature type="binding site" evidence="11">
    <location>
        <position position="20"/>
    </location>
    <ligand>
        <name>Mg(2+)</name>
        <dbReference type="ChEBI" id="CHEBI:18420"/>
        <label>1</label>
    </ligand>
</feature>
<evidence type="ECO:0000256" key="6">
    <source>
        <dbReference type="ARBA" id="ARBA00022722"/>
    </source>
</evidence>
<feature type="binding site" evidence="11">
    <location>
        <position position="20"/>
    </location>
    <ligand>
        <name>Mg(2+)</name>
        <dbReference type="ChEBI" id="CHEBI:18420"/>
        <label>2</label>
    </ligand>
</feature>
<dbReference type="eggNOG" id="COG0328">
    <property type="taxonomic scope" value="Bacteria"/>
</dbReference>
<feature type="region of interest" description="Disordered" evidence="12">
    <location>
        <begin position="150"/>
        <end position="175"/>
    </location>
</feature>
<dbReference type="InterPro" id="IPR002156">
    <property type="entry name" value="RNaseH_domain"/>
</dbReference>
<evidence type="ECO:0000256" key="10">
    <source>
        <dbReference type="ARBA" id="ARBA00022842"/>
    </source>
</evidence>
<evidence type="ECO:0000256" key="8">
    <source>
        <dbReference type="ARBA" id="ARBA00022759"/>
    </source>
</evidence>
<dbReference type="GO" id="GO:0004523">
    <property type="term" value="F:RNA-DNA hybrid ribonuclease activity"/>
    <property type="evidence" value="ECO:0007669"/>
    <property type="project" value="UniProtKB-UniRule"/>
</dbReference>